<evidence type="ECO:0000313" key="12">
    <source>
        <dbReference type="EMBL" id="WAR17196.1"/>
    </source>
</evidence>
<protein>
    <submittedName>
        <fullName evidence="12">FA5-like protein</fullName>
    </submittedName>
</protein>
<accession>A0ABY7F8S8</accession>
<organism evidence="12 13">
    <name type="scientific">Mya arenaria</name>
    <name type="common">Soft-shell clam</name>
    <dbReference type="NCBI Taxonomy" id="6604"/>
    <lineage>
        <taxon>Eukaryota</taxon>
        <taxon>Metazoa</taxon>
        <taxon>Spiralia</taxon>
        <taxon>Lophotrochozoa</taxon>
        <taxon>Mollusca</taxon>
        <taxon>Bivalvia</taxon>
        <taxon>Autobranchia</taxon>
        <taxon>Heteroconchia</taxon>
        <taxon>Euheterodonta</taxon>
        <taxon>Imparidentia</taxon>
        <taxon>Neoheterodontei</taxon>
        <taxon>Myida</taxon>
        <taxon>Myoidea</taxon>
        <taxon>Myidae</taxon>
        <taxon>Mya</taxon>
    </lineage>
</organism>
<evidence type="ECO:0000256" key="9">
    <source>
        <dbReference type="SAM" id="MobiDB-lite"/>
    </source>
</evidence>
<evidence type="ECO:0000256" key="8">
    <source>
        <dbReference type="PROSITE-ProRule" id="PRU00043"/>
    </source>
</evidence>
<keyword evidence="4 8" id="KW-0106">Calcium</keyword>
<feature type="region of interest" description="Disordered" evidence="9">
    <location>
        <begin position="653"/>
        <end position="689"/>
    </location>
</feature>
<dbReference type="InterPro" id="IPR050971">
    <property type="entry name" value="Cadherin-domain_protein"/>
</dbReference>
<keyword evidence="7 10" id="KW-0472">Membrane</keyword>
<dbReference type="InterPro" id="IPR015919">
    <property type="entry name" value="Cadherin-like_sf"/>
</dbReference>
<keyword evidence="13" id="KW-1185">Reference proteome</keyword>
<dbReference type="SUPFAM" id="SSF49313">
    <property type="entry name" value="Cadherin-like"/>
    <property type="match status" value="1"/>
</dbReference>
<keyword evidence="5" id="KW-0130">Cell adhesion</keyword>
<evidence type="ECO:0000256" key="5">
    <source>
        <dbReference type="ARBA" id="ARBA00022889"/>
    </source>
</evidence>
<evidence type="ECO:0000256" key="2">
    <source>
        <dbReference type="ARBA" id="ARBA00022692"/>
    </source>
</evidence>
<name>A0ABY7F8S8_MYAAR</name>
<evidence type="ECO:0000256" key="3">
    <source>
        <dbReference type="ARBA" id="ARBA00022737"/>
    </source>
</evidence>
<evidence type="ECO:0000256" key="7">
    <source>
        <dbReference type="ARBA" id="ARBA00023136"/>
    </source>
</evidence>
<keyword evidence="6 10" id="KW-1133">Transmembrane helix</keyword>
<proteinExistence type="predicted"/>
<comment type="subcellular location">
    <subcellularLocation>
        <location evidence="1">Membrane</location>
    </subcellularLocation>
</comment>
<sequence length="748" mass="81575">MELQCVNIDMVLQGVDIDMGLHGVDIDVGLEGIDIDMGLNGVNIDMGVIIDMGLQGFNIDVGLQGVDIDMGLQGVDIDMGLHSVDIDMGLQGVDIDMGLQGVDIDMGLHSVDIDMGLQGVDIDMGLHSVDIDMGLQSVIIDMGLQGINIDVGLQGVDIDMGLQGVDIDMGLQGVDIDMGLHGVDIDMGLQSISIIMGLQGVDIDMGLQGVDIDMGLPGVDIDMGLQSINIDMGLQGVDIDMGLQGVDIDMGLNGVDIDIGVSTTTLQLNVTCISLRYLLNITVVPVNEFKPTFLHAPFAVNVTENNMVGDEVFRLCGRVKDMDYGIQGIVKEFRSWPHLIQLLDGREFFNVDSTTGAVTCRRVFDYESLQRNSFLLNVSAKGRLDIKPGPVFARDGDITFNNEVTYALTSDVVFDNLQLDSVLGNVSVTEPFLNATNLTYFTDGLYVIDLNVTATEVSSIKQQTTAVLSLLIYLEYPTSLPPTSEIPNMSSSNVTVTEPIEDANNQPVFFIEIIVPVVIVVVSVIILIIVFVRRRRQKTLESVYDVKKKERNRASLAHSSDFKIESISKSPINPYEMISVYAKLSPPTFSGNVEDNAYEHLASSKISSYTLSTTDHLKDVHVSSALNDLNADVAVDAQDRLYAKVDKRKQRKRAVVNVDAKTDAEVDGEKEERRSSTSSENNDVPFKECDQPYGIDVSGANAYNKAEPGSGFTLKSHEQMDKNGDDIIEYCDNGDESRYSMAEIEGIY</sequence>
<evidence type="ECO:0000256" key="10">
    <source>
        <dbReference type="SAM" id="Phobius"/>
    </source>
</evidence>
<evidence type="ECO:0000256" key="1">
    <source>
        <dbReference type="ARBA" id="ARBA00004370"/>
    </source>
</evidence>
<keyword evidence="3" id="KW-0677">Repeat</keyword>
<dbReference type="PROSITE" id="PS50268">
    <property type="entry name" value="CADHERIN_2"/>
    <property type="match status" value="1"/>
</dbReference>
<dbReference type="EMBL" id="CP111021">
    <property type="protein sequence ID" value="WAR17196.1"/>
    <property type="molecule type" value="Genomic_DNA"/>
</dbReference>
<dbReference type="Proteomes" id="UP001164746">
    <property type="component" value="Chromosome 10"/>
</dbReference>
<gene>
    <name evidence="12" type="ORF">MAR_031790</name>
</gene>
<dbReference type="InterPro" id="IPR002126">
    <property type="entry name" value="Cadherin-like_dom"/>
</dbReference>
<dbReference type="PANTHER" id="PTHR24025">
    <property type="entry name" value="DESMOGLEIN FAMILY MEMBER"/>
    <property type="match status" value="1"/>
</dbReference>
<feature type="domain" description="Cadherin" evidence="11">
    <location>
        <begin position="294"/>
        <end position="433"/>
    </location>
</feature>
<dbReference type="PANTHER" id="PTHR24025:SF31">
    <property type="entry name" value="NEURAL-CADHERIN"/>
    <property type="match status" value="1"/>
</dbReference>
<evidence type="ECO:0000256" key="4">
    <source>
        <dbReference type="ARBA" id="ARBA00022837"/>
    </source>
</evidence>
<feature type="transmembrane region" description="Helical" evidence="10">
    <location>
        <begin position="508"/>
        <end position="532"/>
    </location>
</feature>
<reference evidence="12" key="1">
    <citation type="submission" date="2022-11" db="EMBL/GenBank/DDBJ databases">
        <title>Centuries of genome instability and evolution in soft-shell clam transmissible cancer (bioRxiv).</title>
        <authorList>
            <person name="Hart S.F.M."/>
            <person name="Yonemitsu M.A."/>
            <person name="Giersch R.M."/>
            <person name="Beal B.F."/>
            <person name="Arriagada G."/>
            <person name="Davis B.W."/>
            <person name="Ostrander E.A."/>
            <person name="Goff S.P."/>
            <person name="Metzger M.J."/>
        </authorList>
    </citation>
    <scope>NUCLEOTIDE SEQUENCE</scope>
    <source>
        <strain evidence="12">MELC-2E11</strain>
        <tissue evidence="12">Siphon/mantle</tissue>
    </source>
</reference>
<evidence type="ECO:0000313" key="13">
    <source>
        <dbReference type="Proteomes" id="UP001164746"/>
    </source>
</evidence>
<dbReference type="Gene3D" id="2.60.40.60">
    <property type="entry name" value="Cadherins"/>
    <property type="match status" value="1"/>
</dbReference>
<dbReference type="CDD" id="cd11304">
    <property type="entry name" value="Cadherin_repeat"/>
    <property type="match status" value="2"/>
</dbReference>
<evidence type="ECO:0000259" key="11">
    <source>
        <dbReference type="PROSITE" id="PS50268"/>
    </source>
</evidence>
<evidence type="ECO:0000256" key="6">
    <source>
        <dbReference type="ARBA" id="ARBA00022989"/>
    </source>
</evidence>
<keyword evidence="2 10" id="KW-0812">Transmembrane</keyword>